<reference evidence="1 2" key="1">
    <citation type="journal article" date="2018" name="Sci. Rep.">
        <title>Genomic signatures of local adaptation to the degree of environmental predictability in rotifers.</title>
        <authorList>
            <person name="Franch-Gras L."/>
            <person name="Hahn C."/>
            <person name="Garcia-Roger E.M."/>
            <person name="Carmona M.J."/>
            <person name="Serra M."/>
            <person name="Gomez A."/>
        </authorList>
    </citation>
    <scope>NUCLEOTIDE SEQUENCE [LARGE SCALE GENOMIC DNA]</scope>
    <source>
        <strain evidence="1">HYR1</strain>
    </source>
</reference>
<dbReference type="Proteomes" id="UP000276133">
    <property type="component" value="Unassembled WGS sequence"/>
</dbReference>
<name>A0A3M7SBI9_BRAPC</name>
<gene>
    <name evidence="1" type="ORF">BpHYR1_052005</name>
</gene>
<evidence type="ECO:0000313" key="2">
    <source>
        <dbReference type="Proteomes" id="UP000276133"/>
    </source>
</evidence>
<dbReference type="AlphaFoldDB" id="A0A3M7SBI9"/>
<protein>
    <submittedName>
        <fullName evidence="1">Uncharacterized protein</fullName>
    </submittedName>
</protein>
<comment type="caution">
    <text evidence="1">The sequence shown here is derived from an EMBL/GenBank/DDBJ whole genome shotgun (WGS) entry which is preliminary data.</text>
</comment>
<sequence length="88" mass="10343">MSKIFLIDPSILDMDFPGSEAQEESISLFVSLLQLKDLEKKFSFFFNFLAFLKIKFALLKIDKFYYKEFEVVILVNMRNPMSSLDDTI</sequence>
<dbReference type="EMBL" id="REGN01001671">
    <property type="protein sequence ID" value="RNA33184.1"/>
    <property type="molecule type" value="Genomic_DNA"/>
</dbReference>
<organism evidence="1 2">
    <name type="scientific">Brachionus plicatilis</name>
    <name type="common">Marine rotifer</name>
    <name type="synonym">Brachionus muelleri</name>
    <dbReference type="NCBI Taxonomy" id="10195"/>
    <lineage>
        <taxon>Eukaryota</taxon>
        <taxon>Metazoa</taxon>
        <taxon>Spiralia</taxon>
        <taxon>Gnathifera</taxon>
        <taxon>Rotifera</taxon>
        <taxon>Eurotatoria</taxon>
        <taxon>Monogononta</taxon>
        <taxon>Pseudotrocha</taxon>
        <taxon>Ploima</taxon>
        <taxon>Brachionidae</taxon>
        <taxon>Brachionus</taxon>
    </lineage>
</organism>
<proteinExistence type="predicted"/>
<keyword evidence="2" id="KW-1185">Reference proteome</keyword>
<accession>A0A3M7SBI9</accession>
<evidence type="ECO:0000313" key="1">
    <source>
        <dbReference type="EMBL" id="RNA33184.1"/>
    </source>
</evidence>